<dbReference type="Pfam" id="PF07735">
    <property type="entry name" value="FBA_2"/>
    <property type="match status" value="1"/>
</dbReference>
<evidence type="ECO:0000313" key="2">
    <source>
        <dbReference type="Proteomes" id="UP000095282"/>
    </source>
</evidence>
<name>A0A1I7UX71_9PELO</name>
<dbReference type="PROSITE" id="PS50181">
    <property type="entry name" value="FBOX"/>
    <property type="match status" value="1"/>
</dbReference>
<sequence length="348" mass="40421">MAPSFQLLRLPQLAIAEVLNLLNVKEQFVFSLCSHRAATVFKLIRNKRLTPKIIIDDGDYIEYIAAGDRRMSMKTLVNFSRGSNPYYGLVEKVKMGNDLVDLLWTEFGHLAINCEEDDVTKMKVVSDYILELFSAGIYILNVSDMPRQSVDLFYGKPIELLSSWGDTIEPDHLSYIVSNINAKHFYISNWPNDFKLNDCYQVKFDLLVVRRSYIVKLEHLIRFDCIEIRMERLWLPNEDLNRFLMHWINGGSPRLKCFIADIRNFNQQLALMDIKVHETDEQTRIYKSLSTEVEFDNLEIRRNDGAVASIKYFQECGTFVFAVWPDNPDTPNRSNIVKTIDNLLLGIL</sequence>
<dbReference type="eggNOG" id="ENOG502TFW7">
    <property type="taxonomic scope" value="Eukaryota"/>
</dbReference>
<evidence type="ECO:0000259" key="1">
    <source>
        <dbReference type="PROSITE" id="PS50181"/>
    </source>
</evidence>
<dbReference type="InterPro" id="IPR001810">
    <property type="entry name" value="F-box_dom"/>
</dbReference>
<protein>
    <submittedName>
        <fullName evidence="3">F-box domain-containing protein</fullName>
    </submittedName>
</protein>
<dbReference type="PANTHER" id="PTHR21503">
    <property type="entry name" value="F-BOX-CONTAINING HYPOTHETICAL PROTEIN C.ELEGANS"/>
    <property type="match status" value="1"/>
</dbReference>
<dbReference type="Pfam" id="PF00646">
    <property type="entry name" value="F-box"/>
    <property type="match status" value="1"/>
</dbReference>
<dbReference type="InterPro" id="IPR012885">
    <property type="entry name" value="F-box_Sdz-33"/>
</dbReference>
<dbReference type="PANTHER" id="PTHR21503:SF8">
    <property type="entry name" value="F-BOX ASSOCIATED DOMAIN-CONTAINING PROTEIN-RELATED"/>
    <property type="match status" value="1"/>
</dbReference>
<dbReference type="AlphaFoldDB" id="A0A1I7UX71"/>
<evidence type="ECO:0000313" key="3">
    <source>
        <dbReference type="WBParaSite" id="Csp11.Scaffold630.g20235.t1"/>
    </source>
</evidence>
<dbReference type="WBParaSite" id="Csp11.Scaffold630.g20235.t1">
    <property type="protein sequence ID" value="Csp11.Scaffold630.g20235.t1"/>
    <property type="gene ID" value="Csp11.Scaffold630.g20235"/>
</dbReference>
<organism evidence="2 3">
    <name type="scientific">Caenorhabditis tropicalis</name>
    <dbReference type="NCBI Taxonomy" id="1561998"/>
    <lineage>
        <taxon>Eukaryota</taxon>
        <taxon>Metazoa</taxon>
        <taxon>Ecdysozoa</taxon>
        <taxon>Nematoda</taxon>
        <taxon>Chromadorea</taxon>
        <taxon>Rhabditida</taxon>
        <taxon>Rhabditina</taxon>
        <taxon>Rhabditomorpha</taxon>
        <taxon>Rhabditoidea</taxon>
        <taxon>Rhabditidae</taxon>
        <taxon>Peloderinae</taxon>
        <taxon>Caenorhabditis</taxon>
    </lineage>
</organism>
<reference evidence="3" key="1">
    <citation type="submission" date="2016-11" db="UniProtKB">
        <authorList>
            <consortium name="WormBaseParasite"/>
        </authorList>
    </citation>
    <scope>IDENTIFICATION</scope>
</reference>
<proteinExistence type="predicted"/>
<keyword evidence="2" id="KW-1185">Reference proteome</keyword>
<feature type="domain" description="F-box" evidence="1">
    <location>
        <begin position="4"/>
        <end position="53"/>
    </location>
</feature>
<accession>A0A1I7UX71</accession>
<dbReference type="Proteomes" id="UP000095282">
    <property type="component" value="Unplaced"/>
</dbReference>